<feature type="compositionally biased region" description="Low complexity" evidence="1">
    <location>
        <begin position="14"/>
        <end position="28"/>
    </location>
</feature>
<dbReference type="EMBL" id="JALLPJ020000702">
    <property type="protein sequence ID" value="KAL3785118.1"/>
    <property type="molecule type" value="Genomic_DNA"/>
</dbReference>
<evidence type="ECO:0000313" key="3">
    <source>
        <dbReference type="Proteomes" id="UP001530400"/>
    </source>
</evidence>
<name>A0ABD3PC76_9STRA</name>
<evidence type="ECO:0000256" key="1">
    <source>
        <dbReference type="SAM" id="MobiDB-lite"/>
    </source>
</evidence>
<comment type="caution">
    <text evidence="2">The sequence shown here is derived from an EMBL/GenBank/DDBJ whole genome shotgun (WGS) entry which is preliminary data.</text>
</comment>
<organism evidence="2 3">
    <name type="scientific">Cyclotella atomus</name>
    <dbReference type="NCBI Taxonomy" id="382360"/>
    <lineage>
        <taxon>Eukaryota</taxon>
        <taxon>Sar</taxon>
        <taxon>Stramenopiles</taxon>
        <taxon>Ochrophyta</taxon>
        <taxon>Bacillariophyta</taxon>
        <taxon>Coscinodiscophyceae</taxon>
        <taxon>Thalassiosirophycidae</taxon>
        <taxon>Stephanodiscales</taxon>
        <taxon>Stephanodiscaceae</taxon>
        <taxon>Cyclotella</taxon>
    </lineage>
</organism>
<dbReference type="AlphaFoldDB" id="A0ABD3PC76"/>
<keyword evidence="3" id="KW-1185">Reference proteome</keyword>
<dbReference type="Proteomes" id="UP001530400">
    <property type="component" value="Unassembled WGS sequence"/>
</dbReference>
<gene>
    <name evidence="2" type="ORF">ACHAWO_007941</name>
</gene>
<reference evidence="2 3" key="1">
    <citation type="submission" date="2024-10" db="EMBL/GenBank/DDBJ databases">
        <title>Updated reference genomes for cyclostephanoid diatoms.</title>
        <authorList>
            <person name="Roberts W.R."/>
            <person name="Alverson A.J."/>
        </authorList>
    </citation>
    <scope>NUCLEOTIDE SEQUENCE [LARGE SCALE GENOMIC DNA]</scope>
    <source>
        <strain evidence="2 3">AJA010-31</strain>
    </source>
</reference>
<feature type="region of interest" description="Disordered" evidence="1">
    <location>
        <begin position="1"/>
        <end position="36"/>
    </location>
</feature>
<evidence type="ECO:0000313" key="2">
    <source>
        <dbReference type="EMBL" id="KAL3785118.1"/>
    </source>
</evidence>
<protein>
    <submittedName>
        <fullName evidence="2">Uncharacterized protein</fullName>
    </submittedName>
</protein>
<sequence>MGSSLSAPSQPIDAPASPNTAQQAAAATPPKPSESGYALATRKCAKKQRLYDACYTAALSSKEEDCGELFEAYRTCFLKWMHKDMQRRGVRVSEGSLVGEFLEEEDDNR</sequence>
<proteinExistence type="predicted"/>
<accession>A0ABD3PC76</accession>